<organism evidence="4 5">
    <name type="scientific">Streptomonospora litoralis</name>
    <dbReference type="NCBI Taxonomy" id="2498135"/>
    <lineage>
        <taxon>Bacteria</taxon>
        <taxon>Bacillati</taxon>
        <taxon>Actinomycetota</taxon>
        <taxon>Actinomycetes</taxon>
        <taxon>Streptosporangiales</taxon>
        <taxon>Nocardiopsidaceae</taxon>
        <taxon>Streptomonospora</taxon>
    </lineage>
</organism>
<dbReference type="SUPFAM" id="SSF54631">
    <property type="entry name" value="CBS-domain pair"/>
    <property type="match status" value="1"/>
</dbReference>
<sequence length="137" mass="14141">MTKVREIMTPGPRTVGSDEPLQKAAEVMAQERVGGLPICGPDGKIKGMITDRDIVVRGLASGKALAEPAGQLNQGEAVTVGADDDIDELLATMTRHGVKRLPVVDGADLVGVVTMGDVAQAMPNPTSGELVEALGVE</sequence>
<dbReference type="PANTHER" id="PTHR43080">
    <property type="entry name" value="CBS DOMAIN-CONTAINING PROTEIN CBSX3, MITOCHONDRIAL"/>
    <property type="match status" value="1"/>
</dbReference>
<dbReference type="PANTHER" id="PTHR43080:SF2">
    <property type="entry name" value="CBS DOMAIN-CONTAINING PROTEIN"/>
    <property type="match status" value="1"/>
</dbReference>
<proteinExistence type="predicted"/>
<name>A0A4V0ZJI4_9ACTN</name>
<protein>
    <submittedName>
        <fullName evidence="4">Hypoxic response protein 1</fullName>
    </submittedName>
</protein>
<gene>
    <name evidence="4" type="primary">hrp1</name>
    <name evidence="4" type="ORF">EKD16_08990</name>
</gene>
<feature type="domain" description="CBS" evidence="3">
    <location>
        <begin position="72"/>
        <end position="130"/>
    </location>
</feature>
<dbReference type="PROSITE" id="PS51371">
    <property type="entry name" value="CBS"/>
    <property type="match status" value="2"/>
</dbReference>
<dbReference type="RefSeq" id="WP_165498532.1">
    <property type="nucleotide sequence ID" value="NZ_CP036455.1"/>
</dbReference>
<feature type="domain" description="CBS" evidence="3">
    <location>
        <begin position="8"/>
        <end position="65"/>
    </location>
</feature>
<dbReference type="Gene3D" id="3.10.580.10">
    <property type="entry name" value="CBS-domain"/>
    <property type="match status" value="1"/>
</dbReference>
<keyword evidence="1 2" id="KW-0129">CBS domain</keyword>
<evidence type="ECO:0000259" key="3">
    <source>
        <dbReference type="PROSITE" id="PS51371"/>
    </source>
</evidence>
<accession>A0A4V0ZJI4</accession>
<dbReference type="Proteomes" id="UP000292235">
    <property type="component" value="Chromosome"/>
</dbReference>
<dbReference type="Pfam" id="PF00571">
    <property type="entry name" value="CBS"/>
    <property type="match status" value="2"/>
</dbReference>
<evidence type="ECO:0000313" key="5">
    <source>
        <dbReference type="Proteomes" id="UP000292235"/>
    </source>
</evidence>
<evidence type="ECO:0000256" key="2">
    <source>
        <dbReference type="PROSITE-ProRule" id="PRU00703"/>
    </source>
</evidence>
<dbReference type="AlphaFoldDB" id="A0A4V0ZJI4"/>
<evidence type="ECO:0000313" key="4">
    <source>
        <dbReference type="EMBL" id="QBI53592.1"/>
    </source>
</evidence>
<dbReference type="KEGG" id="strr:EKD16_08990"/>
<dbReference type="InterPro" id="IPR000644">
    <property type="entry name" value="CBS_dom"/>
</dbReference>
<dbReference type="SMART" id="SM00116">
    <property type="entry name" value="CBS"/>
    <property type="match status" value="2"/>
</dbReference>
<dbReference type="EMBL" id="CP036455">
    <property type="protein sequence ID" value="QBI53592.1"/>
    <property type="molecule type" value="Genomic_DNA"/>
</dbReference>
<keyword evidence="5" id="KW-1185">Reference proteome</keyword>
<dbReference type="InterPro" id="IPR051257">
    <property type="entry name" value="Diverse_CBS-Domain"/>
</dbReference>
<evidence type="ECO:0000256" key="1">
    <source>
        <dbReference type="ARBA" id="ARBA00023122"/>
    </source>
</evidence>
<dbReference type="InterPro" id="IPR046342">
    <property type="entry name" value="CBS_dom_sf"/>
</dbReference>
<reference evidence="4 5" key="1">
    <citation type="submission" date="2019-02" db="EMBL/GenBank/DDBJ databases">
        <authorList>
            <person name="Khodamoradi S."/>
            <person name="Hahnke R.L."/>
            <person name="Kaempfer P."/>
            <person name="Schumann P."/>
            <person name="Rohde M."/>
            <person name="Steinert M."/>
            <person name="Luzhetskyy A."/>
            <person name="Wink J."/>
            <person name="Ruckert C."/>
        </authorList>
    </citation>
    <scope>NUCLEOTIDE SEQUENCE [LARGE SCALE GENOMIC DNA]</scope>
    <source>
        <strain evidence="4 5">M2</strain>
    </source>
</reference>